<keyword evidence="7" id="KW-0378">Hydrolase</keyword>
<organism evidence="11 12">
    <name type="scientific">Aromatoleum diolicum</name>
    <dbReference type="NCBI Taxonomy" id="75796"/>
    <lineage>
        <taxon>Bacteria</taxon>
        <taxon>Pseudomonadati</taxon>
        <taxon>Pseudomonadota</taxon>
        <taxon>Betaproteobacteria</taxon>
        <taxon>Rhodocyclales</taxon>
        <taxon>Rhodocyclaceae</taxon>
        <taxon>Aromatoleum</taxon>
    </lineage>
</organism>
<evidence type="ECO:0000313" key="12">
    <source>
        <dbReference type="Proteomes" id="UP000648984"/>
    </source>
</evidence>
<evidence type="ECO:0000256" key="3">
    <source>
        <dbReference type="ARBA" id="ARBA00008766"/>
    </source>
</evidence>
<comment type="catalytic activity">
    <reaction evidence="1">
        <text>Release of any N-terminal amino acid, including proline, that is linked to proline, even from a dipeptide or tripeptide.</text>
        <dbReference type="EC" id="3.4.11.9"/>
    </reaction>
</comment>
<dbReference type="Pfam" id="PF05195">
    <property type="entry name" value="AMP_N"/>
    <property type="match status" value="1"/>
</dbReference>
<reference evidence="11 12" key="1">
    <citation type="submission" date="2019-12" db="EMBL/GenBank/DDBJ databases">
        <title>Comparative genomics gives insights into the taxonomy of the Azoarcus-Aromatoleum group and reveals separate origins of nif in the plant-associated Azoarcus and non-plant-associated Aromatoleum sub-groups.</title>
        <authorList>
            <person name="Lafos M."/>
            <person name="Maluk M."/>
            <person name="Batista M."/>
            <person name="Junghare M."/>
            <person name="Carmona M."/>
            <person name="Faoro H."/>
            <person name="Cruz L.M."/>
            <person name="Battistoni F."/>
            <person name="De Souza E."/>
            <person name="Pedrosa F."/>
            <person name="Chen W.-M."/>
            <person name="Poole P.S."/>
            <person name="Dixon R.A."/>
            <person name="James E.K."/>
        </authorList>
    </citation>
    <scope>NUCLEOTIDE SEQUENCE [LARGE SCALE GENOMIC DNA]</scope>
    <source>
        <strain evidence="11 12">22Lin</strain>
    </source>
</reference>
<dbReference type="EC" id="3.4.11.9" evidence="4"/>
<evidence type="ECO:0000256" key="1">
    <source>
        <dbReference type="ARBA" id="ARBA00001424"/>
    </source>
</evidence>
<keyword evidence="5" id="KW-0645">Protease</keyword>
<dbReference type="PANTHER" id="PTHR43226:SF4">
    <property type="entry name" value="XAA-PRO AMINOPEPTIDASE 3"/>
    <property type="match status" value="1"/>
</dbReference>
<dbReference type="SUPFAM" id="SSF53092">
    <property type="entry name" value="Creatinase/prolidase N-terminal domain"/>
    <property type="match status" value="1"/>
</dbReference>
<evidence type="ECO:0000256" key="5">
    <source>
        <dbReference type="ARBA" id="ARBA00022670"/>
    </source>
</evidence>
<dbReference type="InterPro" id="IPR036005">
    <property type="entry name" value="Creatinase/aminopeptidase-like"/>
</dbReference>
<evidence type="ECO:0000256" key="9">
    <source>
        <dbReference type="ARBA" id="ARBA00023211"/>
    </source>
</evidence>
<name>A0ABX1Q4C4_9RHOO</name>
<keyword evidence="9" id="KW-0464">Manganese</keyword>
<dbReference type="CDD" id="cd01087">
    <property type="entry name" value="Prolidase"/>
    <property type="match status" value="1"/>
</dbReference>
<comment type="cofactor">
    <cofactor evidence="2">
        <name>Mn(2+)</name>
        <dbReference type="ChEBI" id="CHEBI:29035"/>
    </cofactor>
</comment>
<dbReference type="InterPro" id="IPR052433">
    <property type="entry name" value="X-Pro_dipept-like"/>
</dbReference>
<evidence type="ECO:0000256" key="6">
    <source>
        <dbReference type="ARBA" id="ARBA00022723"/>
    </source>
</evidence>
<dbReference type="SMART" id="SM01011">
    <property type="entry name" value="AMP_N"/>
    <property type="match status" value="1"/>
</dbReference>
<evidence type="ECO:0000256" key="4">
    <source>
        <dbReference type="ARBA" id="ARBA00012574"/>
    </source>
</evidence>
<dbReference type="SUPFAM" id="SSF55920">
    <property type="entry name" value="Creatinase/aminopeptidase"/>
    <property type="match status" value="1"/>
</dbReference>
<dbReference type="InterPro" id="IPR029149">
    <property type="entry name" value="Creatin/AminoP/Spt16_N"/>
</dbReference>
<dbReference type="Proteomes" id="UP000648984">
    <property type="component" value="Unassembled WGS sequence"/>
</dbReference>
<gene>
    <name evidence="11" type="ORF">GPA25_00370</name>
</gene>
<dbReference type="RefSeq" id="WP_169258364.1">
    <property type="nucleotide sequence ID" value="NZ_WTVQ01000001.1"/>
</dbReference>
<keyword evidence="12" id="KW-1185">Reference proteome</keyword>
<evidence type="ECO:0000256" key="7">
    <source>
        <dbReference type="ARBA" id="ARBA00022801"/>
    </source>
</evidence>
<dbReference type="InterPro" id="IPR000994">
    <property type="entry name" value="Pept_M24"/>
</dbReference>
<keyword evidence="8" id="KW-0482">Metalloprotease</keyword>
<feature type="domain" description="Aminopeptidase P N-terminal" evidence="10">
    <location>
        <begin position="10"/>
        <end position="145"/>
    </location>
</feature>
<protein>
    <recommendedName>
        <fullName evidence="4">Xaa-Pro aminopeptidase</fullName>
        <ecNumber evidence="4">3.4.11.9</ecNumber>
    </recommendedName>
</protein>
<dbReference type="PRINTS" id="PR00599">
    <property type="entry name" value="MAPEPTIDASE"/>
</dbReference>
<evidence type="ECO:0000259" key="10">
    <source>
        <dbReference type="SMART" id="SM01011"/>
    </source>
</evidence>
<dbReference type="PANTHER" id="PTHR43226">
    <property type="entry name" value="XAA-PRO AMINOPEPTIDASE 3"/>
    <property type="match status" value="1"/>
</dbReference>
<dbReference type="Gene3D" id="3.40.350.10">
    <property type="entry name" value="Creatinase/prolidase N-terminal domain"/>
    <property type="match status" value="1"/>
</dbReference>
<comment type="caution">
    <text evidence="11">The sequence shown here is derived from an EMBL/GenBank/DDBJ whole genome shotgun (WGS) entry which is preliminary data.</text>
</comment>
<dbReference type="Gene3D" id="3.90.230.10">
    <property type="entry name" value="Creatinase/methionine aminopeptidase superfamily"/>
    <property type="match status" value="1"/>
</dbReference>
<sequence>MNTLSDRLAPDIAPFRARRERLLAHITAHGGGIAILPTAPEYARNRDTHYPFRFDSYFHYLTGFGEPEAVVVLIAGDNPKTVLFCREKNEEREIWDGYRHGPDAACERFGFDEAWTIGDLDLRLPELIANQPALWCSLGHDSDWDARILRALNAVRANARAGVVPPHAIRDVRAELDEMRILKDDAELALMRRAGEISGEAHRRAMTATRPGRHEYEVEAELIHHFRRAGSQAPAYPSIVASGPNACVLHYVENDRLMADGDLLLIDAGCELDGYASDITRTFPVNGRFSAAQRDIYELVLAAQGAAKDTIRPGTHWNAPHDAAVNVLARGLLDLKLLTGSLDEVIEQGHYRRFYMHRTGHWLGRDVHDAGEYKRDGDWRPLEPGMVLTVEPGCYIRPAADVPEAFWNIGVRIEDDAVVTATGCEFITDAAPRTVAEIESVMREARDAAT</sequence>
<dbReference type="EMBL" id="WTVQ01000001">
    <property type="protein sequence ID" value="NMG73206.1"/>
    <property type="molecule type" value="Genomic_DNA"/>
</dbReference>
<comment type="similarity">
    <text evidence="3">Belongs to the peptidase M24B family.</text>
</comment>
<evidence type="ECO:0000313" key="11">
    <source>
        <dbReference type="EMBL" id="NMG73206.1"/>
    </source>
</evidence>
<keyword evidence="6" id="KW-0479">Metal-binding</keyword>
<evidence type="ECO:0000256" key="8">
    <source>
        <dbReference type="ARBA" id="ARBA00023049"/>
    </source>
</evidence>
<proteinExistence type="inferred from homology"/>
<dbReference type="InterPro" id="IPR001714">
    <property type="entry name" value="Pept_M24_MAP"/>
</dbReference>
<dbReference type="InterPro" id="IPR007865">
    <property type="entry name" value="Aminopep_P_N"/>
</dbReference>
<accession>A0ABX1Q4C4</accession>
<evidence type="ECO:0000256" key="2">
    <source>
        <dbReference type="ARBA" id="ARBA00001936"/>
    </source>
</evidence>
<dbReference type="Pfam" id="PF00557">
    <property type="entry name" value="Peptidase_M24"/>
    <property type="match status" value="1"/>
</dbReference>